<accession>A0A6A7AVV2</accession>
<dbReference type="GO" id="GO:0012505">
    <property type="term" value="C:endomembrane system"/>
    <property type="evidence" value="ECO:0007669"/>
    <property type="project" value="UniProtKB-SubCell"/>
</dbReference>
<dbReference type="Gene3D" id="1.20.1420.30">
    <property type="entry name" value="NCX, central ion-binding region"/>
    <property type="match status" value="1"/>
</dbReference>
<sequence length="252" mass="27417">MLGLSFVAGGVHHQESSYFLSLSSILASLLTLSVAGLVLPTACQLLATPVDGGIIKQSRAIAVVFMVIYAGLLYYQLCTHYALFLPAEKYDYGDDEETETKTIKLSTAIILVLVSTVFIGLNTYFAVNSLEGLWNTTGLTTSFVGIVLLPLFTNDLEPLQAAYRGDMDLCLQNTVGKCIQTTLFVIPLVVMNGWGMGIDEMTLQFDGFDITALFASTLYIAFLTNNGSSNWFEGVALLGMYVIISISAYYIE</sequence>
<proteinExistence type="inferred from homology"/>
<keyword evidence="6" id="KW-0406">Ion transport</keyword>
<keyword evidence="11" id="KW-1185">Reference proteome</keyword>
<comment type="subcellular location">
    <subcellularLocation>
        <location evidence="1">Endomembrane system</location>
        <topology evidence="1">Multi-pass membrane protein</topology>
    </subcellularLocation>
</comment>
<keyword evidence="4 8" id="KW-0812">Transmembrane</keyword>
<feature type="transmembrane region" description="Helical" evidence="8">
    <location>
        <begin position="20"/>
        <end position="39"/>
    </location>
</feature>
<dbReference type="PANTHER" id="PTHR31503:SF20">
    <property type="entry name" value="CA(2+)_H(+) EXCHANGER, PUTATIVE (EUROFUNG)-RELATED"/>
    <property type="match status" value="1"/>
</dbReference>
<feature type="transmembrane region" description="Helical" evidence="8">
    <location>
        <begin position="103"/>
        <end position="125"/>
    </location>
</feature>
<name>A0A6A7AVV2_9PLEO</name>
<evidence type="ECO:0000256" key="6">
    <source>
        <dbReference type="ARBA" id="ARBA00023065"/>
    </source>
</evidence>
<gene>
    <name evidence="10" type="ORF">T440DRAFT_226269</name>
</gene>
<evidence type="ECO:0000256" key="8">
    <source>
        <dbReference type="SAM" id="Phobius"/>
    </source>
</evidence>
<keyword evidence="7 8" id="KW-0472">Membrane</keyword>
<evidence type="ECO:0000256" key="7">
    <source>
        <dbReference type="ARBA" id="ARBA00023136"/>
    </source>
</evidence>
<evidence type="ECO:0000256" key="5">
    <source>
        <dbReference type="ARBA" id="ARBA00022989"/>
    </source>
</evidence>
<comment type="similarity">
    <text evidence="2">Belongs to the Ca(2+):cation antiporter (CaCA) (TC 2.A.19) family.</text>
</comment>
<protein>
    <recommendedName>
        <fullName evidence="9">Sodium/calcium exchanger membrane region domain-containing protein</fullName>
    </recommendedName>
</protein>
<dbReference type="GO" id="GO:0006874">
    <property type="term" value="P:intracellular calcium ion homeostasis"/>
    <property type="evidence" value="ECO:0007669"/>
    <property type="project" value="TreeGrafter"/>
</dbReference>
<dbReference type="Pfam" id="PF01699">
    <property type="entry name" value="Na_Ca_ex"/>
    <property type="match status" value="1"/>
</dbReference>
<keyword evidence="3" id="KW-0813">Transport</keyword>
<dbReference type="OrthoDB" id="1699231at2759"/>
<dbReference type="GO" id="GO:0000329">
    <property type="term" value="C:fungal-type vacuole membrane"/>
    <property type="evidence" value="ECO:0007669"/>
    <property type="project" value="TreeGrafter"/>
</dbReference>
<feature type="transmembrane region" description="Helical" evidence="8">
    <location>
        <begin position="231"/>
        <end position="251"/>
    </location>
</feature>
<dbReference type="GO" id="GO:0015369">
    <property type="term" value="F:calcium:proton antiporter activity"/>
    <property type="evidence" value="ECO:0007669"/>
    <property type="project" value="TreeGrafter"/>
</dbReference>
<feature type="transmembrane region" description="Helical" evidence="8">
    <location>
        <begin position="132"/>
        <end position="154"/>
    </location>
</feature>
<dbReference type="InterPro" id="IPR004837">
    <property type="entry name" value="NaCa_Exmemb"/>
</dbReference>
<dbReference type="PANTHER" id="PTHR31503">
    <property type="entry name" value="VACUOLAR CALCIUM ION TRANSPORTER"/>
    <property type="match status" value="1"/>
</dbReference>
<feature type="transmembrane region" description="Helical" evidence="8">
    <location>
        <begin position="207"/>
        <end position="225"/>
    </location>
</feature>
<dbReference type="InterPro" id="IPR004713">
    <property type="entry name" value="CaH_exchang"/>
</dbReference>
<dbReference type="AlphaFoldDB" id="A0A6A7AVV2"/>
<reference evidence="10" key="1">
    <citation type="submission" date="2020-01" db="EMBL/GenBank/DDBJ databases">
        <authorList>
            <consortium name="DOE Joint Genome Institute"/>
            <person name="Haridas S."/>
            <person name="Albert R."/>
            <person name="Binder M."/>
            <person name="Bloem J."/>
            <person name="Labutti K."/>
            <person name="Salamov A."/>
            <person name="Andreopoulos B."/>
            <person name="Baker S.E."/>
            <person name="Barry K."/>
            <person name="Bills G."/>
            <person name="Bluhm B.H."/>
            <person name="Cannon C."/>
            <person name="Castanera R."/>
            <person name="Culley D.E."/>
            <person name="Daum C."/>
            <person name="Ezra D."/>
            <person name="Gonzalez J.B."/>
            <person name="Henrissat B."/>
            <person name="Kuo A."/>
            <person name="Liang C."/>
            <person name="Lipzen A."/>
            <person name="Lutzoni F."/>
            <person name="Magnuson J."/>
            <person name="Mondo S."/>
            <person name="Nolan M."/>
            <person name="Ohm R."/>
            <person name="Pangilinan J."/>
            <person name="Park H.-J."/>
            <person name="Ramirez L."/>
            <person name="Alfaro M."/>
            <person name="Sun H."/>
            <person name="Tritt A."/>
            <person name="Yoshinaga Y."/>
            <person name="Zwiers L.-H."/>
            <person name="Turgeon B.G."/>
            <person name="Goodwin S.B."/>
            <person name="Spatafora J.W."/>
            <person name="Crous P.W."/>
            <person name="Grigoriev I.V."/>
        </authorList>
    </citation>
    <scope>NUCLEOTIDE SEQUENCE</scope>
    <source>
        <strain evidence="10">IPT5</strain>
    </source>
</reference>
<evidence type="ECO:0000256" key="3">
    <source>
        <dbReference type="ARBA" id="ARBA00022448"/>
    </source>
</evidence>
<keyword evidence="5 8" id="KW-1133">Transmembrane helix</keyword>
<feature type="transmembrane region" description="Helical" evidence="8">
    <location>
        <begin position="174"/>
        <end position="195"/>
    </location>
</feature>
<evidence type="ECO:0000256" key="2">
    <source>
        <dbReference type="ARBA" id="ARBA00008170"/>
    </source>
</evidence>
<organism evidence="10 11">
    <name type="scientific">Plenodomus tracheiphilus IPT5</name>
    <dbReference type="NCBI Taxonomy" id="1408161"/>
    <lineage>
        <taxon>Eukaryota</taxon>
        <taxon>Fungi</taxon>
        <taxon>Dikarya</taxon>
        <taxon>Ascomycota</taxon>
        <taxon>Pezizomycotina</taxon>
        <taxon>Dothideomycetes</taxon>
        <taxon>Pleosporomycetidae</taxon>
        <taxon>Pleosporales</taxon>
        <taxon>Pleosporineae</taxon>
        <taxon>Leptosphaeriaceae</taxon>
        <taxon>Plenodomus</taxon>
    </lineage>
</organism>
<dbReference type="InterPro" id="IPR044880">
    <property type="entry name" value="NCX_ion-bd_dom_sf"/>
</dbReference>
<evidence type="ECO:0000256" key="4">
    <source>
        <dbReference type="ARBA" id="ARBA00022692"/>
    </source>
</evidence>
<evidence type="ECO:0000313" key="11">
    <source>
        <dbReference type="Proteomes" id="UP000799423"/>
    </source>
</evidence>
<dbReference type="EMBL" id="MU006334">
    <property type="protein sequence ID" value="KAF2846487.1"/>
    <property type="molecule type" value="Genomic_DNA"/>
</dbReference>
<dbReference type="Proteomes" id="UP000799423">
    <property type="component" value="Unassembled WGS sequence"/>
</dbReference>
<evidence type="ECO:0000259" key="9">
    <source>
        <dbReference type="Pfam" id="PF01699"/>
    </source>
</evidence>
<feature type="domain" description="Sodium/calcium exchanger membrane region" evidence="9">
    <location>
        <begin position="108"/>
        <end position="245"/>
    </location>
</feature>
<evidence type="ECO:0000313" key="10">
    <source>
        <dbReference type="EMBL" id="KAF2846487.1"/>
    </source>
</evidence>
<feature type="transmembrane region" description="Helical" evidence="8">
    <location>
        <begin position="60"/>
        <end position="83"/>
    </location>
</feature>
<evidence type="ECO:0000256" key="1">
    <source>
        <dbReference type="ARBA" id="ARBA00004127"/>
    </source>
</evidence>